<proteinExistence type="predicted"/>
<sequence length="74" mass="8812">MSARITHLYQYKLPGDKRWKKTRHHMDEDFAREWFAKLKPGFIYERIESTAVDIGEPKPFGPISHGGWQDKPKR</sequence>
<protein>
    <submittedName>
        <fullName evidence="2">Uncharacterized protein</fullName>
    </submittedName>
</protein>
<feature type="region of interest" description="Disordered" evidence="1">
    <location>
        <begin position="55"/>
        <end position="74"/>
    </location>
</feature>
<dbReference type="RefSeq" id="WP_150574530.1">
    <property type="nucleotide sequence ID" value="NZ_CABPSN010000001.1"/>
</dbReference>
<dbReference type="AlphaFoldDB" id="A0A5E4SIU6"/>
<keyword evidence="3" id="KW-1185">Reference proteome</keyword>
<evidence type="ECO:0000256" key="1">
    <source>
        <dbReference type="SAM" id="MobiDB-lite"/>
    </source>
</evidence>
<reference evidence="2 3" key="1">
    <citation type="submission" date="2019-08" db="EMBL/GenBank/DDBJ databases">
        <authorList>
            <person name="Peeters C."/>
        </authorList>
    </citation>
    <scope>NUCLEOTIDE SEQUENCE [LARGE SCALE GENOMIC DNA]</scope>
    <source>
        <strain evidence="2 3">LMG 31011</strain>
    </source>
</reference>
<dbReference type="Proteomes" id="UP000366819">
    <property type="component" value="Unassembled WGS sequence"/>
</dbReference>
<dbReference type="OrthoDB" id="9966473at2"/>
<gene>
    <name evidence="2" type="ORF">PAQ31011_00775</name>
</gene>
<evidence type="ECO:0000313" key="2">
    <source>
        <dbReference type="EMBL" id="VVD74158.1"/>
    </source>
</evidence>
<evidence type="ECO:0000313" key="3">
    <source>
        <dbReference type="Proteomes" id="UP000366819"/>
    </source>
</evidence>
<organism evidence="2 3">
    <name type="scientific">Pandoraea aquatica</name>
    <dbReference type="NCBI Taxonomy" id="2508290"/>
    <lineage>
        <taxon>Bacteria</taxon>
        <taxon>Pseudomonadati</taxon>
        <taxon>Pseudomonadota</taxon>
        <taxon>Betaproteobacteria</taxon>
        <taxon>Burkholderiales</taxon>
        <taxon>Burkholderiaceae</taxon>
        <taxon>Pandoraea</taxon>
    </lineage>
</organism>
<accession>A0A5E4SIU6</accession>
<name>A0A5E4SIU6_9BURK</name>
<dbReference type="EMBL" id="CABPSN010000001">
    <property type="protein sequence ID" value="VVD74158.1"/>
    <property type="molecule type" value="Genomic_DNA"/>
</dbReference>